<feature type="non-terminal residue" evidence="2">
    <location>
        <position position="1"/>
    </location>
</feature>
<name>A0A392MUE5_9FABA</name>
<evidence type="ECO:0000313" key="3">
    <source>
        <dbReference type="Proteomes" id="UP000265520"/>
    </source>
</evidence>
<dbReference type="Pfam" id="PF01237">
    <property type="entry name" value="Oxysterol_BP"/>
    <property type="match status" value="1"/>
</dbReference>
<keyword evidence="3" id="KW-1185">Reference proteome</keyword>
<dbReference type="SUPFAM" id="SSF144000">
    <property type="entry name" value="Oxysterol-binding protein-like"/>
    <property type="match status" value="1"/>
</dbReference>
<dbReference type="AlphaFoldDB" id="A0A392MUE5"/>
<dbReference type="InterPro" id="IPR000648">
    <property type="entry name" value="Oxysterol-bd"/>
</dbReference>
<dbReference type="GO" id="GO:0008289">
    <property type="term" value="F:lipid binding"/>
    <property type="evidence" value="ECO:0007669"/>
    <property type="project" value="InterPro"/>
</dbReference>
<dbReference type="Gene3D" id="3.30.70.3490">
    <property type="match status" value="1"/>
</dbReference>
<evidence type="ECO:0000256" key="1">
    <source>
        <dbReference type="ARBA" id="ARBA00008842"/>
    </source>
</evidence>
<dbReference type="Proteomes" id="UP000265520">
    <property type="component" value="Unassembled WGS sequence"/>
</dbReference>
<accession>A0A392MUE5</accession>
<comment type="similarity">
    <text evidence="1">Belongs to the OSBP family.</text>
</comment>
<proteinExistence type="inferred from homology"/>
<comment type="caution">
    <text evidence="2">The sequence shown here is derived from an EMBL/GenBank/DDBJ whole genome shotgun (WGS) entry which is preliminary data.</text>
</comment>
<evidence type="ECO:0000313" key="2">
    <source>
        <dbReference type="EMBL" id="MCH90645.1"/>
    </source>
</evidence>
<dbReference type="EMBL" id="LXQA010018769">
    <property type="protein sequence ID" value="MCH90645.1"/>
    <property type="molecule type" value="Genomic_DNA"/>
</dbReference>
<gene>
    <name evidence="2" type="ORF">A2U01_0011567</name>
</gene>
<sequence>SVWPTESLHVWGELSQAIMSKDWDKAREAKQAVEERQRKLMREGESKGKKWIPKHFEVSYSKEVGWDCSPIQNFVSAAPIIAFRG</sequence>
<protein>
    <submittedName>
        <fullName evidence="2">Oxysterol-binding protein</fullName>
    </submittedName>
</protein>
<dbReference type="FunFam" id="3.30.70.3490:FF:000007">
    <property type="entry name" value="Oxysterol-binding protein-related protein 4B"/>
    <property type="match status" value="1"/>
</dbReference>
<dbReference type="InterPro" id="IPR037239">
    <property type="entry name" value="OSBP_sf"/>
</dbReference>
<reference evidence="2 3" key="1">
    <citation type="journal article" date="2018" name="Front. Plant Sci.">
        <title>Red Clover (Trifolium pratense) and Zigzag Clover (T. medium) - A Picture of Genomic Similarities and Differences.</title>
        <authorList>
            <person name="Dluhosova J."/>
            <person name="Istvanek J."/>
            <person name="Nedelnik J."/>
            <person name="Repkova J."/>
        </authorList>
    </citation>
    <scope>NUCLEOTIDE SEQUENCE [LARGE SCALE GENOMIC DNA]</scope>
    <source>
        <strain evidence="3">cv. 10/8</strain>
        <tissue evidence="2">Leaf</tissue>
    </source>
</reference>
<organism evidence="2 3">
    <name type="scientific">Trifolium medium</name>
    <dbReference type="NCBI Taxonomy" id="97028"/>
    <lineage>
        <taxon>Eukaryota</taxon>
        <taxon>Viridiplantae</taxon>
        <taxon>Streptophyta</taxon>
        <taxon>Embryophyta</taxon>
        <taxon>Tracheophyta</taxon>
        <taxon>Spermatophyta</taxon>
        <taxon>Magnoliopsida</taxon>
        <taxon>eudicotyledons</taxon>
        <taxon>Gunneridae</taxon>
        <taxon>Pentapetalae</taxon>
        <taxon>rosids</taxon>
        <taxon>fabids</taxon>
        <taxon>Fabales</taxon>
        <taxon>Fabaceae</taxon>
        <taxon>Papilionoideae</taxon>
        <taxon>50 kb inversion clade</taxon>
        <taxon>NPAAA clade</taxon>
        <taxon>Hologalegina</taxon>
        <taxon>IRL clade</taxon>
        <taxon>Trifolieae</taxon>
        <taxon>Trifolium</taxon>
    </lineage>
</organism>